<evidence type="ECO:0000256" key="7">
    <source>
        <dbReference type="ARBA" id="ARBA00023150"/>
    </source>
</evidence>
<keyword evidence="3" id="KW-0479">Metal-binding</keyword>
<evidence type="ECO:0000259" key="8">
    <source>
        <dbReference type="Pfam" id="PF12804"/>
    </source>
</evidence>
<evidence type="ECO:0000256" key="4">
    <source>
        <dbReference type="ARBA" id="ARBA00022741"/>
    </source>
</evidence>
<dbReference type="GO" id="GO:0016779">
    <property type="term" value="F:nucleotidyltransferase activity"/>
    <property type="evidence" value="ECO:0007669"/>
    <property type="project" value="TreeGrafter"/>
</dbReference>
<dbReference type="AlphaFoldDB" id="A0A484HB34"/>
<evidence type="ECO:0000313" key="9">
    <source>
        <dbReference type="EMBL" id="VBB69358.1"/>
    </source>
</evidence>
<dbReference type="InterPro" id="IPR029044">
    <property type="entry name" value="Nucleotide-diphossugar_trans"/>
</dbReference>
<protein>
    <submittedName>
        <fullName evidence="9">Molybdopterin-guanine dinucleotide biosynthesis protein MobA</fullName>
    </submittedName>
</protein>
<organism evidence="9">
    <name type="scientific">invertebrate metagenome</name>
    <dbReference type="NCBI Taxonomy" id="1711999"/>
    <lineage>
        <taxon>unclassified sequences</taxon>
        <taxon>metagenomes</taxon>
        <taxon>organismal metagenomes</taxon>
    </lineage>
</organism>
<dbReference type="Pfam" id="PF12804">
    <property type="entry name" value="NTP_transf_3"/>
    <property type="match status" value="1"/>
</dbReference>
<evidence type="ECO:0000256" key="6">
    <source>
        <dbReference type="ARBA" id="ARBA00023134"/>
    </source>
</evidence>
<keyword evidence="5" id="KW-0460">Magnesium</keyword>
<feature type="domain" description="MobA-like NTP transferase" evidence="8">
    <location>
        <begin position="9"/>
        <end position="168"/>
    </location>
</feature>
<evidence type="ECO:0000256" key="5">
    <source>
        <dbReference type="ARBA" id="ARBA00022842"/>
    </source>
</evidence>
<dbReference type="CDD" id="cd02503">
    <property type="entry name" value="MobA"/>
    <property type="match status" value="1"/>
</dbReference>
<dbReference type="GO" id="GO:1902758">
    <property type="term" value="P:bis(molybdopterin guanine dinucleotide)molybdenum biosynthetic process"/>
    <property type="evidence" value="ECO:0007669"/>
    <property type="project" value="TreeGrafter"/>
</dbReference>
<gene>
    <name evidence="9" type="ORF">RIEGSTA812A_PEG_831</name>
</gene>
<dbReference type="GO" id="GO:0046872">
    <property type="term" value="F:metal ion binding"/>
    <property type="evidence" value="ECO:0007669"/>
    <property type="project" value="UniProtKB-KW"/>
</dbReference>
<accession>A0A484HB34</accession>
<dbReference type="PANTHER" id="PTHR19136:SF81">
    <property type="entry name" value="MOLYBDENUM COFACTOR GUANYLYLTRANSFERASE"/>
    <property type="match status" value="1"/>
</dbReference>
<name>A0A484HB34_9ZZZZ</name>
<dbReference type="NCBIfam" id="TIGR02665">
    <property type="entry name" value="molyb_mobA"/>
    <property type="match status" value="1"/>
</dbReference>
<evidence type="ECO:0000256" key="3">
    <source>
        <dbReference type="ARBA" id="ARBA00022723"/>
    </source>
</evidence>
<keyword evidence="2" id="KW-0808">Transferase</keyword>
<evidence type="ECO:0000256" key="2">
    <source>
        <dbReference type="ARBA" id="ARBA00022679"/>
    </source>
</evidence>
<dbReference type="HAMAP" id="MF_00316">
    <property type="entry name" value="MobA"/>
    <property type="match status" value="1"/>
</dbReference>
<dbReference type="SUPFAM" id="SSF53448">
    <property type="entry name" value="Nucleotide-diphospho-sugar transferases"/>
    <property type="match status" value="1"/>
</dbReference>
<proteinExistence type="inferred from homology"/>
<keyword evidence="4" id="KW-0547">Nucleotide-binding</keyword>
<keyword evidence="1" id="KW-0963">Cytoplasm</keyword>
<keyword evidence="7" id="KW-0501">Molybdenum cofactor biosynthesis</keyword>
<dbReference type="Gene3D" id="3.90.550.10">
    <property type="entry name" value="Spore Coat Polysaccharide Biosynthesis Protein SpsA, Chain A"/>
    <property type="match status" value="1"/>
</dbReference>
<dbReference type="GO" id="GO:0005525">
    <property type="term" value="F:GTP binding"/>
    <property type="evidence" value="ECO:0007669"/>
    <property type="project" value="UniProtKB-KW"/>
</dbReference>
<reference evidence="9" key="1">
    <citation type="submission" date="2018-10" db="EMBL/GenBank/DDBJ databases">
        <authorList>
            <person name="Gruber-Vodicka H."/>
            <person name="Jaeckle O."/>
        </authorList>
    </citation>
    <scope>NUCLEOTIDE SEQUENCE</scope>
</reference>
<dbReference type="InterPro" id="IPR013482">
    <property type="entry name" value="Molybde_CF_guanTrfase"/>
</dbReference>
<sequence length="207" mass="22062">MVTAQETVAIIVAGGRSQRMGGGHKALRPLVGRPIVSHIWAIVAPQVAQLAINVNGPPEDFTTLLPGVLVLADAETDHGPLAGVLAGLCWAAQMGASHLLTIPGDTPFLPSDLVTHMIQSTLCYNATVVCTRSAGNLHPLISLWNVTLISALAAFLATGNRTVRHFLRTCQYVVVDFATMPLDPFMNMNTLADLMAAERIAQNFQCL</sequence>
<keyword evidence="6" id="KW-0342">GTP-binding</keyword>
<evidence type="ECO:0000256" key="1">
    <source>
        <dbReference type="ARBA" id="ARBA00022490"/>
    </source>
</evidence>
<dbReference type="PANTHER" id="PTHR19136">
    <property type="entry name" value="MOLYBDENUM COFACTOR GUANYLYLTRANSFERASE"/>
    <property type="match status" value="1"/>
</dbReference>
<dbReference type="EMBL" id="LR026963">
    <property type="protein sequence ID" value="VBB69358.1"/>
    <property type="molecule type" value="Genomic_DNA"/>
</dbReference>
<dbReference type="InterPro" id="IPR025877">
    <property type="entry name" value="MobA-like_NTP_Trfase"/>
</dbReference>